<gene>
    <name evidence="2" type="ORF">FRZ00_21275</name>
</gene>
<keyword evidence="3" id="KW-1185">Reference proteome</keyword>
<comment type="caution">
    <text evidence="2">The sequence shown here is derived from an EMBL/GenBank/DDBJ whole genome shotgun (WGS) entry which is preliminary data.</text>
</comment>
<evidence type="ECO:0000259" key="1">
    <source>
        <dbReference type="Pfam" id="PF25311"/>
    </source>
</evidence>
<accession>A0A5N5W442</accession>
<evidence type="ECO:0000313" key="3">
    <source>
        <dbReference type="Proteomes" id="UP000327000"/>
    </source>
</evidence>
<evidence type="ECO:0000313" key="2">
    <source>
        <dbReference type="EMBL" id="KAB7839476.1"/>
    </source>
</evidence>
<dbReference type="OrthoDB" id="3078601at2"/>
<dbReference type="Pfam" id="PF25311">
    <property type="entry name" value="WDGH"/>
    <property type="match status" value="1"/>
</dbReference>
<dbReference type="Proteomes" id="UP000327000">
    <property type="component" value="Unassembled WGS sequence"/>
</dbReference>
<feature type="domain" description="WDGH" evidence="1">
    <location>
        <begin position="56"/>
        <end position="112"/>
    </location>
</feature>
<sequence>MSDRIRLDDLNDDALDKLYARLEVAEAERDTVYRERAHLVAHLAALHPAHIGYTDPNAPDWAVVILETPAGQLSWHIAERDMGLFEHVEPTNRICRTWDGHTTDEKYARLRALTASSHLESDHRCENEGADSVSR</sequence>
<dbReference type="InterPro" id="IPR057362">
    <property type="entry name" value="WDGH"/>
</dbReference>
<dbReference type="EMBL" id="VOKX01000070">
    <property type="protein sequence ID" value="KAB7839476.1"/>
    <property type="molecule type" value="Genomic_DNA"/>
</dbReference>
<organism evidence="2 3">
    <name type="scientific">Streptomyces mobaraensis</name>
    <name type="common">Streptoverticillium mobaraense</name>
    <dbReference type="NCBI Taxonomy" id="35621"/>
    <lineage>
        <taxon>Bacteria</taxon>
        <taxon>Bacillati</taxon>
        <taxon>Actinomycetota</taxon>
        <taxon>Actinomycetes</taxon>
        <taxon>Kitasatosporales</taxon>
        <taxon>Streptomycetaceae</taxon>
        <taxon>Streptomyces</taxon>
    </lineage>
</organism>
<protein>
    <recommendedName>
        <fullName evidence="1">WDGH domain-containing protein</fullName>
    </recommendedName>
</protein>
<reference evidence="2 3" key="1">
    <citation type="journal article" date="2019" name="Microb. Cell Fact.">
        <title>Exploring novel herbicidin analogues by transcriptional regulator overexpression and MS/MS molecular networking.</title>
        <authorList>
            <person name="Shi Y."/>
            <person name="Gu R."/>
            <person name="Li Y."/>
            <person name="Wang X."/>
            <person name="Ren W."/>
            <person name="Li X."/>
            <person name="Wang L."/>
            <person name="Xie Y."/>
            <person name="Hong B."/>
        </authorList>
    </citation>
    <scope>NUCLEOTIDE SEQUENCE [LARGE SCALE GENOMIC DNA]</scope>
    <source>
        <strain evidence="2 3">US-43</strain>
    </source>
</reference>
<dbReference type="AlphaFoldDB" id="A0A5N5W442"/>
<dbReference type="RefSeq" id="WP_152264589.1">
    <property type="nucleotide sequence ID" value="NZ_VOKX01000070.1"/>
</dbReference>
<name>A0A5N5W442_STRMB</name>
<proteinExistence type="predicted"/>